<dbReference type="EMBL" id="LNXV01000011">
    <property type="protein sequence ID" value="KTC84213.1"/>
    <property type="molecule type" value="Genomic_DNA"/>
</dbReference>
<comment type="caution">
    <text evidence="2">The sequence shown here is derived from an EMBL/GenBank/DDBJ whole genome shotgun (WGS) entry which is preliminary data.</text>
</comment>
<dbReference type="PANTHER" id="PTHR43792">
    <property type="entry name" value="GNAT FAMILY, PUTATIVE (AFU_ORTHOLOGUE AFUA_3G00765)-RELATED-RELATED"/>
    <property type="match status" value="1"/>
</dbReference>
<name>A0A0W0SMN0_9GAMM</name>
<dbReference type="Proteomes" id="UP000054742">
    <property type="component" value="Unassembled WGS sequence"/>
</dbReference>
<reference evidence="2 3" key="1">
    <citation type="submission" date="2015-11" db="EMBL/GenBank/DDBJ databases">
        <title>Genomic analysis of 38 Legionella species identifies large and diverse effector repertoires.</title>
        <authorList>
            <person name="Burstein D."/>
            <person name="Amaro F."/>
            <person name="Zusman T."/>
            <person name="Lifshitz Z."/>
            <person name="Cohen O."/>
            <person name="Gilbert J.A."/>
            <person name="Pupko T."/>
            <person name="Shuman H.A."/>
            <person name="Segal G."/>
        </authorList>
    </citation>
    <scope>NUCLEOTIDE SEQUENCE [LARGE SCALE GENOMIC DNA]</scope>
    <source>
        <strain evidence="2 3">ATCC 43878</strain>
    </source>
</reference>
<dbReference type="STRING" id="29422.Lbru_1574"/>
<gene>
    <name evidence="2" type="ORF">Lbru_1574</name>
</gene>
<protein>
    <submittedName>
        <fullName evidence="2">GNAT family acetyltransferase</fullName>
    </submittedName>
</protein>
<accession>A0A0W0SMN0</accession>
<dbReference type="AlphaFoldDB" id="A0A0W0SMN0"/>
<keyword evidence="2" id="KW-0808">Transferase</keyword>
<dbReference type="PATRIC" id="fig|29422.6.peg.1666"/>
<dbReference type="SUPFAM" id="SSF55729">
    <property type="entry name" value="Acyl-CoA N-acyltransferases (Nat)"/>
    <property type="match status" value="1"/>
</dbReference>
<feature type="domain" description="N-acetyltransferase" evidence="1">
    <location>
        <begin position="20"/>
        <end position="173"/>
    </location>
</feature>
<dbReference type="PANTHER" id="PTHR43792:SF13">
    <property type="entry name" value="ACETYLTRANSFERASE"/>
    <property type="match status" value="1"/>
</dbReference>
<evidence type="ECO:0000313" key="2">
    <source>
        <dbReference type="EMBL" id="KTC84213.1"/>
    </source>
</evidence>
<proteinExistence type="predicted"/>
<dbReference type="GO" id="GO:0016747">
    <property type="term" value="F:acyltransferase activity, transferring groups other than amino-acyl groups"/>
    <property type="evidence" value="ECO:0007669"/>
    <property type="project" value="InterPro"/>
</dbReference>
<dbReference type="Gene3D" id="3.40.630.30">
    <property type="match status" value="1"/>
</dbReference>
<organism evidence="2 3">
    <name type="scientific">Legionella brunensis</name>
    <dbReference type="NCBI Taxonomy" id="29422"/>
    <lineage>
        <taxon>Bacteria</taxon>
        <taxon>Pseudomonadati</taxon>
        <taxon>Pseudomonadota</taxon>
        <taxon>Gammaproteobacteria</taxon>
        <taxon>Legionellales</taxon>
        <taxon>Legionellaceae</taxon>
        <taxon>Legionella</taxon>
    </lineage>
</organism>
<dbReference type="InterPro" id="IPR016181">
    <property type="entry name" value="Acyl_CoA_acyltransferase"/>
</dbReference>
<dbReference type="PROSITE" id="PS51186">
    <property type="entry name" value="GNAT"/>
    <property type="match status" value="1"/>
</dbReference>
<dbReference type="InterPro" id="IPR000182">
    <property type="entry name" value="GNAT_dom"/>
</dbReference>
<keyword evidence="3" id="KW-1185">Reference proteome</keyword>
<evidence type="ECO:0000259" key="1">
    <source>
        <dbReference type="PROSITE" id="PS51186"/>
    </source>
</evidence>
<sequence>MRSLNDEKYTMLLEIETQRTILRLINEEDLNLVAELNLDPEVRKYFPDGVQSKEQTKHRIKQFIGFYKEYGLPCFVIFNKESNEFIGRCGFGPIETGEIEVGYLIARKFWGMNYASEALKGLLNWSKKNIKTDFIIAFAPIEHKASHRVMEKCGMHYYKDGIGHGIECKFYRIKNSD</sequence>
<dbReference type="RefSeq" id="WP_238583849.1">
    <property type="nucleotide sequence ID" value="NZ_CAAAHU010000003.1"/>
</dbReference>
<evidence type="ECO:0000313" key="3">
    <source>
        <dbReference type="Proteomes" id="UP000054742"/>
    </source>
</evidence>
<dbReference type="InterPro" id="IPR051531">
    <property type="entry name" value="N-acetyltransferase"/>
</dbReference>
<dbReference type="Pfam" id="PF13302">
    <property type="entry name" value="Acetyltransf_3"/>
    <property type="match status" value="1"/>
</dbReference>